<evidence type="ECO:0000313" key="11">
    <source>
        <dbReference type="Proteomes" id="UP000006833"/>
    </source>
</evidence>
<dbReference type="HOGENOM" id="CLU_030708_3_0_5"/>
<dbReference type="OrthoDB" id="9810952at2"/>
<dbReference type="GO" id="GO:0008324">
    <property type="term" value="F:monoatomic cation transmembrane transporter activity"/>
    <property type="evidence" value="ECO:0007669"/>
    <property type="project" value="InterPro"/>
</dbReference>
<evidence type="ECO:0000256" key="4">
    <source>
        <dbReference type="ARBA" id="ARBA00022475"/>
    </source>
</evidence>
<keyword evidence="4" id="KW-1003">Cell membrane</keyword>
<feature type="transmembrane region" description="Helical" evidence="9">
    <location>
        <begin position="247"/>
        <end position="270"/>
    </location>
</feature>
<evidence type="ECO:0000256" key="7">
    <source>
        <dbReference type="ARBA" id="ARBA00023065"/>
    </source>
</evidence>
<dbReference type="InterPro" id="IPR003445">
    <property type="entry name" value="Cat_transpt"/>
</dbReference>
<evidence type="ECO:0000256" key="9">
    <source>
        <dbReference type="SAM" id="Phobius"/>
    </source>
</evidence>
<dbReference type="PANTHER" id="PTHR32024:SF2">
    <property type="entry name" value="TRK SYSTEM POTASSIUM UPTAKE PROTEIN TRKG-RELATED"/>
    <property type="match status" value="1"/>
</dbReference>
<dbReference type="GO" id="GO:0030001">
    <property type="term" value="P:metal ion transport"/>
    <property type="evidence" value="ECO:0007669"/>
    <property type="project" value="UniProtKB-ARBA"/>
</dbReference>
<feature type="transmembrane region" description="Helical" evidence="9">
    <location>
        <begin position="24"/>
        <end position="47"/>
    </location>
</feature>
<keyword evidence="6 9" id="KW-1133">Transmembrane helix</keyword>
<feature type="transmembrane region" description="Helical" evidence="9">
    <location>
        <begin position="196"/>
        <end position="215"/>
    </location>
</feature>
<evidence type="ECO:0000256" key="1">
    <source>
        <dbReference type="ARBA" id="ARBA00004651"/>
    </source>
</evidence>
<comment type="subcellular location">
    <subcellularLocation>
        <location evidence="1">Cell membrane</location>
        <topology evidence="1">Multi-pass membrane protein</topology>
    </subcellularLocation>
</comment>
<keyword evidence="7" id="KW-0406">Ion transport</keyword>
<keyword evidence="8 9" id="KW-0472">Membrane</keyword>
<organism evidence="10 11">
    <name type="scientific">Dinoroseobacter shibae (strain DSM 16493 / NCIMB 14021 / DFL 12)</name>
    <dbReference type="NCBI Taxonomy" id="398580"/>
    <lineage>
        <taxon>Bacteria</taxon>
        <taxon>Pseudomonadati</taxon>
        <taxon>Pseudomonadota</taxon>
        <taxon>Alphaproteobacteria</taxon>
        <taxon>Rhodobacterales</taxon>
        <taxon>Roseobacteraceae</taxon>
        <taxon>Dinoroseobacter</taxon>
    </lineage>
</organism>
<dbReference type="AlphaFoldDB" id="A8LTS5"/>
<feature type="transmembrane region" description="Helical" evidence="9">
    <location>
        <begin position="336"/>
        <end position="356"/>
    </location>
</feature>
<evidence type="ECO:0000256" key="6">
    <source>
        <dbReference type="ARBA" id="ARBA00022989"/>
    </source>
</evidence>
<keyword evidence="11" id="KW-1185">Reference proteome</keyword>
<keyword evidence="3" id="KW-0813">Transport</keyword>
<keyword evidence="10" id="KW-0614">Plasmid</keyword>
<dbReference type="Pfam" id="PF02386">
    <property type="entry name" value="TrkH"/>
    <property type="match status" value="2"/>
</dbReference>
<dbReference type="GO" id="GO:0005886">
    <property type="term" value="C:plasma membrane"/>
    <property type="evidence" value="ECO:0007669"/>
    <property type="project" value="UniProtKB-SubCell"/>
</dbReference>
<feature type="transmembrane region" description="Helical" evidence="9">
    <location>
        <begin position="464"/>
        <end position="481"/>
    </location>
</feature>
<protein>
    <submittedName>
        <fullName evidence="10">Potassium uptake system protein TrkH</fullName>
    </submittedName>
</protein>
<evidence type="ECO:0000313" key="10">
    <source>
        <dbReference type="EMBL" id="ABV95642.1"/>
    </source>
</evidence>
<proteinExistence type="inferred from homology"/>
<dbReference type="KEGG" id="dsh:Dshi_3914"/>
<dbReference type="PANTHER" id="PTHR32024">
    <property type="entry name" value="TRK SYSTEM POTASSIUM UPTAKE PROTEIN TRKG-RELATED"/>
    <property type="match status" value="1"/>
</dbReference>
<accession>A8LTS5</accession>
<evidence type="ECO:0000256" key="3">
    <source>
        <dbReference type="ARBA" id="ARBA00022448"/>
    </source>
</evidence>
<dbReference type="Proteomes" id="UP000006833">
    <property type="component" value="Plasmid pDSHI02"/>
</dbReference>
<keyword evidence="5 9" id="KW-0812">Transmembrane</keyword>
<name>A8LTS5_DINSH</name>
<sequence>MSVKRAAAFRGGTSPLMQVARAPVVALMLAKHAPVFVILCAPPAIWAVAEGQAILALALAIPATFAALVFLAVARRPLPDDLRGVEAIVTIALVFGMSAVFVTPAFMALGMPVVDALFEAVSGATTTGLSVAFNPDAWPFAGHFLRAWVQWCGGLVMATAVLAMLLPSGLPARKLGQAGIDQGDRIASTRKQARQLLTAYAALTGIMTLATMATIPDWREALAVTLSAVSTAGFAPRSDSLASYAPLAQGMVMLSCVLGAVSLLSFVLLSQGKWRQAWRLGSLRRVGLTVILFVAALIAFLVAAGERDAGAIYSSALNLISGLTTAGFSTGPISDLGPVLLLIVVAMVLGGDVGSTAGGLKLARVAVIVGAILHAGQRLRLPRNAVAPLRQNGEPVAPETLVSILGLLGIYLGALMLLWLHILAHGHDALGALFEATSTLSTVGLSTGITGPSMSVDLKLSMTFAMWLGRVEFFAVLLLLAPRTWRGTTGG</sequence>
<feature type="transmembrane region" description="Helical" evidence="9">
    <location>
        <begin position="85"/>
        <end position="109"/>
    </location>
</feature>
<dbReference type="EMBL" id="CP000832">
    <property type="protein sequence ID" value="ABV95642.1"/>
    <property type="molecule type" value="Genomic_DNA"/>
</dbReference>
<gene>
    <name evidence="10" type="primary">trkH</name>
    <name evidence="10" type="ordered locus">Dshi_3914</name>
</gene>
<feature type="transmembrane region" description="Helical" evidence="9">
    <location>
        <begin position="148"/>
        <end position="166"/>
    </location>
</feature>
<comment type="similarity">
    <text evidence="2">Belongs to the TrkH potassium transport family.</text>
</comment>
<evidence type="ECO:0000256" key="2">
    <source>
        <dbReference type="ARBA" id="ARBA00009137"/>
    </source>
</evidence>
<feature type="transmembrane region" description="Helical" evidence="9">
    <location>
        <begin position="282"/>
        <end position="304"/>
    </location>
</feature>
<evidence type="ECO:0000256" key="5">
    <source>
        <dbReference type="ARBA" id="ARBA00022692"/>
    </source>
</evidence>
<feature type="transmembrane region" description="Helical" evidence="9">
    <location>
        <begin position="400"/>
        <end position="422"/>
    </location>
</feature>
<feature type="transmembrane region" description="Helical" evidence="9">
    <location>
        <begin position="310"/>
        <end position="329"/>
    </location>
</feature>
<evidence type="ECO:0000256" key="8">
    <source>
        <dbReference type="ARBA" id="ARBA00023136"/>
    </source>
</evidence>
<geneLocation type="plasmid" evidence="10 11">
    <name>pDSHI02</name>
</geneLocation>
<feature type="transmembrane region" description="Helical" evidence="9">
    <location>
        <begin position="53"/>
        <end position="73"/>
    </location>
</feature>
<reference evidence="11" key="1">
    <citation type="journal article" date="2010" name="ISME J.">
        <title>The complete genome sequence of the algal symbiont Dinoroseobacter shibae: a hitchhiker's guide to life in the sea.</title>
        <authorList>
            <person name="Wagner-Dobler I."/>
            <person name="Ballhausen B."/>
            <person name="Berger M."/>
            <person name="Brinkhoff T."/>
            <person name="Buchholz I."/>
            <person name="Bunk B."/>
            <person name="Cypionka H."/>
            <person name="Daniel R."/>
            <person name="Drepper T."/>
            <person name="Gerdts G."/>
            <person name="Hahnke S."/>
            <person name="Han C."/>
            <person name="Jahn D."/>
            <person name="Kalhoefer D."/>
            <person name="Kiss H."/>
            <person name="Klenk H.P."/>
            <person name="Kyrpides N."/>
            <person name="Liebl W."/>
            <person name="Liesegang H."/>
            <person name="Meincke L."/>
            <person name="Pati A."/>
            <person name="Petersen J."/>
            <person name="Piekarski T."/>
            <person name="Pommerenke C."/>
            <person name="Pradella S."/>
            <person name="Pukall R."/>
            <person name="Rabus R."/>
            <person name="Stackebrandt E."/>
            <person name="Thole S."/>
            <person name="Thompson L."/>
            <person name="Tielen P."/>
            <person name="Tomasch J."/>
            <person name="von Jan M."/>
            <person name="Wanphrut N."/>
            <person name="Wichels A."/>
            <person name="Zech H."/>
            <person name="Simon M."/>
        </authorList>
    </citation>
    <scope>NUCLEOTIDE SEQUENCE [LARGE SCALE GENOMIC DNA]</scope>
    <source>
        <strain evidence="11">DSM 16493 / NCIMB 14021 / DFL 12</strain>
    </source>
</reference>